<protein>
    <submittedName>
        <fullName evidence="3">Uncharacterized protein</fullName>
    </submittedName>
</protein>
<gene>
    <name evidence="3" type="ORF">DC20_20165</name>
</gene>
<evidence type="ECO:0000313" key="4">
    <source>
        <dbReference type="Proteomes" id="UP000061382"/>
    </source>
</evidence>
<feature type="domain" description="Antitoxin Xre-like helix-turn-helix" evidence="2">
    <location>
        <begin position="24"/>
        <end position="82"/>
    </location>
</feature>
<dbReference type="Pfam" id="PF20432">
    <property type="entry name" value="Xre-like-HTH"/>
    <property type="match status" value="1"/>
</dbReference>
<proteinExistence type="predicted"/>
<dbReference type="InterPro" id="IPR046847">
    <property type="entry name" value="Xre-like_HTH"/>
</dbReference>
<dbReference type="Pfam" id="PF09722">
    <property type="entry name" value="Xre_MbcA_ParS_C"/>
    <property type="match status" value="1"/>
</dbReference>
<dbReference type="AlphaFoldDB" id="A0A0P0D1E2"/>
<dbReference type="STRING" id="512763.DC20_20165"/>
<keyword evidence="4" id="KW-1185">Reference proteome</keyword>
<dbReference type="NCBIfam" id="TIGR02293">
    <property type="entry name" value="TAS_TIGR02293"/>
    <property type="match status" value="1"/>
</dbReference>
<sequence>MAAALNLETNLSNTSVDDRDILLLVQTVRQGIKYPLFVKIASQSPFNLSEWSVFLHLSERTIQRYKKEKKTFDPIHSEKILEVTLLYKRGIEVFGNQESFNAWLEAKNVALGGITPKSLLDTTFGISLLKDELTRIEHGVLA</sequence>
<dbReference type="InterPro" id="IPR011979">
    <property type="entry name" value="Antitox_Xre"/>
</dbReference>
<dbReference type="KEGG" id="rti:DC20_20165"/>
<reference evidence="3 4" key="1">
    <citation type="submission" date="2015-08" db="EMBL/GenBank/DDBJ databases">
        <title>Complete genome sequence of Rufibacter tibetensis strain 1351t, a radiation-resistant bacterium from tibet plateau.</title>
        <authorList>
            <person name="Dai J."/>
        </authorList>
    </citation>
    <scope>NUCLEOTIDE SEQUENCE [LARGE SCALE GENOMIC DNA]</scope>
    <source>
        <strain evidence="3 4">1351</strain>
    </source>
</reference>
<dbReference type="Proteomes" id="UP000061382">
    <property type="component" value="Chromosome"/>
</dbReference>
<accession>A0A0P0D1E2</accession>
<dbReference type="RefSeq" id="WP_062545498.1">
    <property type="nucleotide sequence ID" value="NZ_CP012643.1"/>
</dbReference>
<name>A0A0P0D1E2_9BACT</name>
<dbReference type="GO" id="GO:0003677">
    <property type="term" value="F:DNA binding"/>
    <property type="evidence" value="ECO:0007669"/>
    <property type="project" value="InterPro"/>
</dbReference>
<feature type="domain" description="Antitoxin Xre/MbcA/ParS-like toxin-binding" evidence="1">
    <location>
        <begin position="91"/>
        <end position="139"/>
    </location>
</feature>
<dbReference type="PATRIC" id="fig|512763.3.peg.4426"/>
<organism evidence="3 4">
    <name type="scientific">Rufibacter tibetensis</name>
    <dbReference type="NCBI Taxonomy" id="512763"/>
    <lineage>
        <taxon>Bacteria</taxon>
        <taxon>Pseudomonadati</taxon>
        <taxon>Bacteroidota</taxon>
        <taxon>Cytophagia</taxon>
        <taxon>Cytophagales</taxon>
        <taxon>Hymenobacteraceae</taxon>
        <taxon>Rufibacter</taxon>
    </lineage>
</organism>
<evidence type="ECO:0000259" key="2">
    <source>
        <dbReference type="Pfam" id="PF20432"/>
    </source>
</evidence>
<dbReference type="InterPro" id="IPR024467">
    <property type="entry name" value="Xre/MbcA/ParS-like_toxin-bd"/>
</dbReference>
<dbReference type="EMBL" id="CP012643">
    <property type="protein sequence ID" value="ALJ00878.1"/>
    <property type="molecule type" value="Genomic_DNA"/>
</dbReference>
<evidence type="ECO:0000259" key="1">
    <source>
        <dbReference type="Pfam" id="PF09722"/>
    </source>
</evidence>
<dbReference type="OrthoDB" id="5770459at2"/>
<evidence type="ECO:0000313" key="3">
    <source>
        <dbReference type="EMBL" id="ALJ00878.1"/>
    </source>
</evidence>